<dbReference type="PROSITE" id="PS51257">
    <property type="entry name" value="PROKAR_LIPOPROTEIN"/>
    <property type="match status" value="1"/>
</dbReference>
<name>A0A0F5JRB5_9BACT</name>
<dbReference type="HOGENOM" id="CLU_261957_0_0_10"/>
<organism evidence="1 2">
    <name type="scientific">Parabacteroides goldsteinii DSM 19448 = WAL 12034</name>
    <dbReference type="NCBI Taxonomy" id="927665"/>
    <lineage>
        <taxon>Bacteria</taxon>
        <taxon>Pseudomonadati</taxon>
        <taxon>Bacteroidota</taxon>
        <taxon>Bacteroidia</taxon>
        <taxon>Bacteroidales</taxon>
        <taxon>Tannerellaceae</taxon>
        <taxon>Parabacteroides</taxon>
    </lineage>
</organism>
<dbReference type="EMBL" id="AQHV01000001">
    <property type="protein sequence ID" value="KKB60140.1"/>
    <property type="molecule type" value="Genomic_DNA"/>
</dbReference>
<comment type="caution">
    <text evidence="1">The sequence shown here is derived from an EMBL/GenBank/DDBJ whole genome shotgun (WGS) entry which is preliminary data.</text>
</comment>
<reference evidence="1 2" key="1">
    <citation type="submission" date="2013-04" db="EMBL/GenBank/DDBJ databases">
        <title>The Genome Sequence of Parabacteroides goldsteinii DSM 19448.</title>
        <authorList>
            <consortium name="The Broad Institute Genomics Platform"/>
            <person name="Earl A."/>
            <person name="Ward D."/>
            <person name="Feldgarden M."/>
            <person name="Gevers D."/>
            <person name="Martens E."/>
            <person name="Sakamoto M."/>
            <person name="Benno Y."/>
            <person name="Song Y."/>
            <person name="Liu C."/>
            <person name="Lee J."/>
            <person name="Bolanos M."/>
            <person name="Vaisanen M.L."/>
            <person name="Finegold S.M."/>
            <person name="Walker B."/>
            <person name="Young S."/>
            <person name="Zeng Q."/>
            <person name="Gargeya S."/>
            <person name="Fitzgerald M."/>
            <person name="Haas B."/>
            <person name="Abouelleil A."/>
            <person name="Allen A.W."/>
            <person name="Alvarado L."/>
            <person name="Arachchi H.M."/>
            <person name="Berlin A.M."/>
            <person name="Chapman S.B."/>
            <person name="Gainer-Dewar J."/>
            <person name="Goldberg J."/>
            <person name="Griggs A."/>
            <person name="Gujja S."/>
            <person name="Hansen M."/>
            <person name="Howarth C."/>
            <person name="Imamovic A."/>
            <person name="Ireland A."/>
            <person name="Larimer J."/>
            <person name="McCowan C."/>
            <person name="Murphy C."/>
            <person name="Pearson M."/>
            <person name="Poon T.W."/>
            <person name="Priest M."/>
            <person name="Roberts A."/>
            <person name="Saif S."/>
            <person name="Shea T."/>
            <person name="Sisk P."/>
            <person name="Sykes S."/>
            <person name="Wortman J."/>
            <person name="Nusbaum C."/>
            <person name="Birren B."/>
        </authorList>
    </citation>
    <scope>NUCLEOTIDE SEQUENCE [LARGE SCALE GENOMIC DNA]</scope>
    <source>
        <strain evidence="1 2">DSM 19448</strain>
    </source>
</reference>
<dbReference type="PROSITE" id="PS00018">
    <property type="entry name" value="EF_HAND_1"/>
    <property type="match status" value="1"/>
</dbReference>
<dbReference type="InterPro" id="IPR018247">
    <property type="entry name" value="EF_Hand_1_Ca_BS"/>
</dbReference>
<gene>
    <name evidence="1" type="ORF">HMPREF1535_00416</name>
</gene>
<sequence length="1102" mass="121565">MKHRNIPVWSITLSFFFIFASCRDEMAGKGGVLEVEEGIPGTLTLSVTSGDPALHVVTRASEEEEKHISSLYVFILDMTSTGGPATHPVLSRKWFPDTQSFPRDVSGNIQVGIPAVSCNSVRIFAVANLNTANQLSNNKEMLEAFHNAANEAELESITARLDVFKTATDAEPESGRSLALVDRLQGSLLSAGHYSSSPDYSPYASAEQFVLDSDVATGRLIMKKTTGGTVNGAIRLHHLDARFNFVVKLADGLPSGAYFKLKSWKVKNLHMRSFVHWQQNSPCFSGTEELGGTTDMNGNYIDETSADGKVTSSFTFYTFENRHAPAAPFTSVDKVKTAMEAEGLSWNEDSGFTSDQAYMLREKKNPDGSFKYAPGNAAYVVLKGEYYNPAEKVLGGITQQCSATVTYLIHLGYIGEGNMEKSMVGSSSEQQELDKLNDYRILRNSNYTYTVTVGGVDNIRVEAEAGGVENQPAAEGNVVDSDFDFQADAHYEQRLVRLNLKSVVARMNQTGAGYSYTVNTPFTSGPVSVTLQDDGGSDRSIMLDDGWVHFAYLGNDIYGGLSETLHRRIEETGGYGLPYTYTYDLESGESSVSNPVQLWGPVTLLQHLKSWINIYNAELAKGKKIEGREEDPYIVLDGGAYFYLYRYFTVYVDEYYYIQDPVTGTTSNTFWMRFCNAADRTMSVFQGMDTSADGHSSYTRSGMNIRQRSIQTLYSPGQSGQQLTYKAFGIEHTDEYGGNYNITSDAPMLSASSTSADGLDNTCRGLWDNKVLVIEALGEFTWKGGNGIFPVTDRTSDSGAGWPMARSSRYVNVAALSRNRDNNRNGLIDLDEIVWYVPAKEQMMHLYVGTFLMDDPLYQARLQKGDNLCYATSTFDASKGLAILVANKGAAIDWMKDGSFSETDRKNCYIRCARNLGTPPVMQAHAPYTGTGYAHEGLAFVSPAPGSTGVNYIITYNKLSTTALRSYIGVGSLGSHTQFQAAARPYRSFITAKQLLYGAGNSPVTWNEARNLCYNYSEQTDRSDKGTWRLPNSCEAMAMLFKFTDNLWDKTVGRVMWSCTRYSGSALSVEYIGVEYDKQEIVCAPGTDVVGYARCVRDNNDE</sequence>
<protein>
    <recommendedName>
        <fullName evidence="3">Major fimbrial subunit protein N-terminal domain-containing protein</fullName>
    </recommendedName>
</protein>
<evidence type="ECO:0000313" key="2">
    <source>
        <dbReference type="Proteomes" id="UP000033047"/>
    </source>
</evidence>
<dbReference type="STRING" id="927665.HMPREF1535_00416"/>
<accession>A0A0F5JRB5</accession>
<dbReference type="RefSeq" id="WP_046145150.1">
    <property type="nucleotide sequence ID" value="NZ_KQ033912.1"/>
</dbReference>
<dbReference type="PATRIC" id="fig|927665.4.peg.418"/>
<evidence type="ECO:0000313" key="1">
    <source>
        <dbReference type="EMBL" id="KKB60140.1"/>
    </source>
</evidence>
<dbReference type="AlphaFoldDB" id="A0A0F5JRB5"/>
<dbReference type="Proteomes" id="UP000033047">
    <property type="component" value="Unassembled WGS sequence"/>
</dbReference>
<evidence type="ECO:0008006" key="3">
    <source>
        <dbReference type="Google" id="ProtNLM"/>
    </source>
</evidence>
<proteinExistence type="predicted"/>